<dbReference type="Pfam" id="PF06966">
    <property type="entry name" value="DUF1295"/>
    <property type="match status" value="1"/>
</dbReference>
<feature type="non-terminal residue" evidence="2">
    <location>
        <position position="1"/>
    </location>
</feature>
<feature type="non-terminal residue" evidence="2">
    <location>
        <position position="390"/>
    </location>
</feature>
<organism evidence="2 3">
    <name type="scientific">Funneliformis mosseae</name>
    <name type="common">Endomycorrhizal fungus</name>
    <name type="synonym">Glomus mosseae</name>
    <dbReference type="NCBI Taxonomy" id="27381"/>
    <lineage>
        <taxon>Eukaryota</taxon>
        <taxon>Fungi</taxon>
        <taxon>Fungi incertae sedis</taxon>
        <taxon>Mucoromycota</taxon>
        <taxon>Glomeromycotina</taxon>
        <taxon>Glomeromycetes</taxon>
        <taxon>Glomerales</taxon>
        <taxon>Glomeraceae</taxon>
        <taxon>Funneliformis</taxon>
    </lineage>
</organism>
<evidence type="ECO:0000256" key="1">
    <source>
        <dbReference type="SAM" id="Phobius"/>
    </source>
</evidence>
<dbReference type="InterPro" id="IPR010721">
    <property type="entry name" value="UstE-like"/>
</dbReference>
<feature type="transmembrane region" description="Helical" evidence="1">
    <location>
        <begin position="238"/>
        <end position="261"/>
    </location>
</feature>
<feature type="transmembrane region" description="Helical" evidence="1">
    <location>
        <begin position="319"/>
        <end position="337"/>
    </location>
</feature>
<name>A0A9N9N7Y3_FUNMO</name>
<dbReference type="Proteomes" id="UP000789375">
    <property type="component" value="Unassembled WGS sequence"/>
</dbReference>
<feature type="transmembrane region" description="Helical" evidence="1">
    <location>
        <begin position="206"/>
        <end position="226"/>
    </location>
</feature>
<keyword evidence="1" id="KW-0472">Membrane</keyword>
<keyword evidence="1" id="KW-0812">Transmembrane</keyword>
<dbReference type="GO" id="GO:0016020">
    <property type="term" value="C:membrane"/>
    <property type="evidence" value="ECO:0007669"/>
    <property type="project" value="TreeGrafter"/>
</dbReference>
<dbReference type="PANTHER" id="PTHR32251:SF15">
    <property type="entry name" value="3-OXO-5-ALPHA-STEROID 4-DEHYDROGENASE (DUF1295)"/>
    <property type="match status" value="1"/>
</dbReference>
<gene>
    <name evidence="2" type="ORF">FMOSSE_LOCUS14389</name>
</gene>
<sequence>DKLIRGDHRGPLFPNPHSSTFNDAINIIQVNVENIEPDNGIAIGMGIDAALAAAKFHFELIKKQYLVKNLSSIRWFQKCLPAILKALISSLSDIHRMSDNISLYPSPSTPILKSIILGPENREFAHEIVRQSLMLPAGSPLYKDIIRGAVHIVGVWILSVEEERPRTYVSPFKIYSHQLVKMMHQQHQLQHNYKLHHLQVNIQMQMYILESGSNVALLGILTLVLGQTWYVRQIIATTFAVLWGARLGCKQYNLLLLFIFLNSPRISNDEYDGRDVKFGRATDVIGVFVFIIGILFESISDFQKIKLYLTNTIYEDRTLVVETGIFLLCLQPIITGIGTNATYASITSPVFTIFLLMFLSGMPLNERPAHEKQWKQGNWNDYSKYLERTS</sequence>
<evidence type="ECO:0000313" key="3">
    <source>
        <dbReference type="Proteomes" id="UP000789375"/>
    </source>
</evidence>
<comment type="caution">
    <text evidence="2">The sequence shown here is derived from an EMBL/GenBank/DDBJ whole genome shotgun (WGS) entry which is preliminary data.</text>
</comment>
<keyword evidence="1" id="KW-1133">Transmembrane helix</keyword>
<evidence type="ECO:0000313" key="2">
    <source>
        <dbReference type="EMBL" id="CAG8712004.1"/>
    </source>
</evidence>
<accession>A0A9N9N7Y3</accession>
<feature type="transmembrane region" description="Helical" evidence="1">
    <location>
        <begin position="343"/>
        <end position="364"/>
    </location>
</feature>
<keyword evidence="3" id="KW-1185">Reference proteome</keyword>
<proteinExistence type="predicted"/>
<dbReference type="AlphaFoldDB" id="A0A9N9N7Y3"/>
<dbReference type="PANTHER" id="PTHR32251">
    <property type="entry name" value="3-OXO-5-ALPHA-STEROID 4-DEHYDROGENASE"/>
    <property type="match status" value="1"/>
</dbReference>
<dbReference type="EMBL" id="CAJVPP010010826">
    <property type="protein sequence ID" value="CAG8712004.1"/>
    <property type="molecule type" value="Genomic_DNA"/>
</dbReference>
<feature type="transmembrane region" description="Helical" evidence="1">
    <location>
        <begin position="281"/>
        <end position="299"/>
    </location>
</feature>
<reference evidence="2" key="1">
    <citation type="submission" date="2021-06" db="EMBL/GenBank/DDBJ databases">
        <authorList>
            <person name="Kallberg Y."/>
            <person name="Tangrot J."/>
            <person name="Rosling A."/>
        </authorList>
    </citation>
    <scope>NUCLEOTIDE SEQUENCE</scope>
    <source>
        <strain evidence="2">87-6 pot B 2015</strain>
    </source>
</reference>
<protein>
    <submittedName>
        <fullName evidence="2">3546_t:CDS:1</fullName>
    </submittedName>
</protein>